<gene>
    <name evidence="1" type="ORF">HNR68_002784</name>
</gene>
<protein>
    <submittedName>
        <fullName evidence="1">Uncharacterized protein</fullName>
    </submittedName>
</protein>
<organism evidence="1 2">
    <name type="scientific">Saccharopolyspora hordei</name>
    <dbReference type="NCBI Taxonomy" id="1838"/>
    <lineage>
        <taxon>Bacteria</taxon>
        <taxon>Bacillati</taxon>
        <taxon>Actinomycetota</taxon>
        <taxon>Actinomycetes</taxon>
        <taxon>Pseudonocardiales</taxon>
        <taxon>Pseudonocardiaceae</taxon>
        <taxon>Saccharopolyspora</taxon>
    </lineage>
</organism>
<dbReference type="AlphaFoldDB" id="A0A853AHQ9"/>
<keyword evidence="2" id="KW-1185">Reference proteome</keyword>
<reference evidence="1 2" key="1">
    <citation type="submission" date="2020-07" db="EMBL/GenBank/DDBJ databases">
        <title>Sequencing the genomes of 1000 actinobacteria strains.</title>
        <authorList>
            <person name="Klenk H.-P."/>
        </authorList>
    </citation>
    <scope>NUCLEOTIDE SEQUENCE [LARGE SCALE GENOMIC DNA]</scope>
    <source>
        <strain evidence="1 2">DSM 44065</strain>
    </source>
</reference>
<comment type="caution">
    <text evidence="1">The sequence shown here is derived from an EMBL/GenBank/DDBJ whole genome shotgun (WGS) entry which is preliminary data.</text>
</comment>
<accession>A0A853AHQ9</accession>
<evidence type="ECO:0000313" key="2">
    <source>
        <dbReference type="Proteomes" id="UP000587002"/>
    </source>
</evidence>
<dbReference type="RefSeq" id="WP_179721119.1">
    <property type="nucleotide sequence ID" value="NZ_BAABFH010000001.1"/>
</dbReference>
<proteinExistence type="predicted"/>
<dbReference type="EMBL" id="JACCFJ010000001">
    <property type="protein sequence ID" value="NYI84154.1"/>
    <property type="molecule type" value="Genomic_DNA"/>
</dbReference>
<dbReference type="Proteomes" id="UP000587002">
    <property type="component" value="Unassembled WGS sequence"/>
</dbReference>
<evidence type="ECO:0000313" key="1">
    <source>
        <dbReference type="EMBL" id="NYI84154.1"/>
    </source>
</evidence>
<sequence>MTAQPDSGAVLPALREHVRETVTALLARPDSTDAQTKLVDLAGATDRAAELLADVAPAALAALRRALDHGAGRPEECASELVAAHHHLSAGA</sequence>
<name>A0A853AHQ9_9PSEU</name>